<proteinExistence type="predicted"/>
<accession>A0A2T3J8S7</accession>
<protein>
    <submittedName>
        <fullName evidence="1">Uncharacterized protein</fullName>
    </submittedName>
</protein>
<keyword evidence="2" id="KW-1185">Reference proteome</keyword>
<dbReference type="OrthoDB" id="5823521at2"/>
<dbReference type="EMBL" id="PYMJ01000034">
    <property type="protein sequence ID" value="PSU45194.1"/>
    <property type="molecule type" value="Genomic_DNA"/>
</dbReference>
<dbReference type="Proteomes" id="UP000240987">
    <property type="component" value="Unassembled WGS sequence"/>
</dbReference>
<evidence type="ECO:0000313" key="2">
    <source>
        <dbReference type="Proteomes" id="UP000240987"/>
    </source>
</evidence>
<sequence>MVHYLCGYKCINSLKCFTEFLFFVRKGFTTTHNDYSPLPQFYVRTSDLFQRILNRLIYLKILHWVTLRRNEMLKRVHFQSSFIMLFVLLLVGCSSTSETRPDLAEYSFLDSTKSFLELNSTRSNGAVVDKGNFYPKSAYSFSYRYCANSAQQAKNDIAEFLALAKRTCDANIGTLVHQETASWCVYNANTVEERPIFSARISSTELWADLCLDGPFVTLRVIENTNAPSNEWLGAAQILGYQPYSIHRTLINDNDDLASTAYTSQPNVTVQPQVWTEESQFIYTNKGQTVCLFEQPKGSSLGHTYQGTVMQAYKGRVKVLATAKFKGDIRIAPALERVDWYREAYIDAAASSWFVCG</sequence>
<organism evidence="1 2">
    <name type="scientific">Photobacterium frigidiphilum</name>
    <dbReference type="NCBI Taxonomy" id="264736"/>
    <lineage>
        <taxon>Bacteria</taxon>
        <taxon>Pseudomonadati</taxon>
        <taxon>Pseudomonadota</taxon>
        <taxon>Gammaproteobacteria</taxon>
        <taxon>Vibrionales</taxon>
        <taxon>Vibrionaceae</taxon>
        <taxon>Photobacterium</taxon>
    </lineage>
</organism>
<name>A0A2T3J8S7_9GAMM</name>
<evidence type="ECO:0000313" key="1">
    <source>
        <dbReference type="EMBL" id="PSU45194.1"/>
    </source>
</evidence>
<dbReference type="AlphaFoldDB" id="A0A2T3J8S7"/>
<comment type="caution">
    <text evidence="1">The sequence shown here is derived from an EMBL/GenBank/DDBJ whole genome shotgun (WGS) entry which is preliminary data.</text>
</comment>
<reference evidence="1 2" key="1">
    <citation type="submission" date="2018-01" db="EMBL/GenBank/DDBJ databases">
        <title>Whole genome sequencing of Histamine producing bacteria.</title>
        <authorList>
            <person name="Butler K."/>
        </authorList>
    </citation>
    <scope>NUCLEOTIDE SEQUENCE [LARGE SCALE GENOMIC DNA]</scope>
    <source>
        <strain evidence="1 2">JCM 12947</strain>
    </source>
</reference>
<gene>
    <name evidence="1" type="ORF">C9J12_23605</name>
</gene>